<dbReference type="Pfam" id="PF00107">
    <property type="entry name" value="ADH_zinc_N"/>
    <property type="match status" value="1"/>
</dbReference>
<dbReference type="InterPro" id="IPR011032">
    <property type="entry name" value="GroES-like_sf"/>
</dbReference>
<dbReference type="InterPro" id="IPR051603">
    <property type="entry name" value="Zinc-ADH_QOR/CCCR"/>
</dbReference>
<dbReference type="EMBL" id="DPIY01000011">
    <property type="protein sequence ID" value="HCT58555.1"/>
    <property type="molecule type" value="Genomic_DNA"/>
</dbReference>
<dbReference type="PANTHER" id="PTHR44154">
    <property type="entry name" value="QUINONE OXIDOREDUCTASE"/>
    <property type="match status" value="1"/>
</dbReference>
<dbReference type="PANTHER" id="PTHR44154:SF1">
    <property type="entry name" value="QUINONE OXIDOREDUCTASE"/>
    <property type="match status" value="1"/>
</dbReference>
<dbReference type="CDD" id="cd08266">
    <property type="entry name" value="Zn_ADH_like1"/>
    <property type="match status" value="1"/>
</dbReference>
<dbReference type="InterPro" id="IPR020843">
    <property type="entry name" value="ER"/>
</dbReference>
<dbReference type="Pfam" id="PF08240">
    <property type="entry name" value="ADH_N"/>
    <property type="match status" value="1"/>
</dbReference>
<dbReference type="SMART" id="SM00829">
    <property type="entry name" value="PKS_ER"/>
    <property type="match status" value="1"/>
</dbReference>
<dbReference type="GO" id="GO:0016491">
    <property type="term" value="F:oxidoreductase activity"/>
    <property type="evidence" value="ECO:0007669"/>
    <property type="project" value="InterPro"/>
</dbReference>
<evidence type="ECO:0000313" key="4">
    <source>
        <dbReference type="Proteomes" id="UP000264071"/>
    </source>
</evidence>
<dbReference type="OMA" id="RPATWFT"/>
<dbReference type="Gene3D" id="3.90.180.10">
    <property type="entry name" value="Medium-chain alcohol dehydrogenases, catalytic domain"/>
    <property type="match status" value="1"/>
</dbReference>
<dbReference type="InterPro" id="IPR013154">
    <property type="entry name" value="ADH-like_N"/>
</dbReference>
<comment type="caution">
    <text evidence="3">The sequence shown here is derived from an EMBL/GenBank/DDBJ whole genome shotgun (WGS) entry which is preliminary data.</text>
</comment>
<name>A0A3D4VBS1_9BACT</name>
<dbReference type="InterPro" id="IPR013149">
    <property type="entry name" value="ADH-like_C"/>
</dbReference>
<gene>
    <name evidence="3" type="ORF">DGD08_15225</name>
</gene>
<feature type="domain" description="Enoyl reductase (ER)" evidence="2">
    <location>
        <begin position="10"/>
        <end position="343"/>
    </location>
</feature>
<dbReference type="InterPro" id="IPR036291">
    <property type="entry name" value="NAD(P)-bd_dom_sf"/>
</dbReference>
<dbReference type="SUPFAM" id="SSF51735">
    <property type="entry name" value="NAD(P)-binding Rossmann-fold domains"/>
    <property type="match status" value="1"/>
</dbReference>
<dbReference type="AlphaFoldDB" id="A0A3D4VBS1"/>
<organism evidence="3 4">
    <name type="scientific">Gemmatimonas aurantiaca</name>
    <dbReference type="NCBI Taxonomy" id="173480"/>
    <lineage>
        <taxon>Bacteria</taxon>
        <taxon>Pseudomonadati</taxon>
        <taxon>Gemmatimonadota</taxon>
        <taxon>Gemmatimonadia</taxon>
        <taxon>Gemmatimonadales</taxon>
        <taxon>Gemmatimonadaceae</taxon>
        <taxon>Gemmatimonas</taxon>
    </lineage>
</organism>
<dbReference type="SUPFAM" id="SSF50129">
    <property type="entry name" value="GroES-like"/>
    <property type="match status" value="1"/>
</dbReference>
<dbReference type="Gene3D" id="3.40.50.720">
    <property type="entry name" value="NAD(P)-binding Rossmann-like Domain"/>
    <property type="match status" value="1"/>
</dbReference>
<reference evidence="3 4" key="1">
    <citation type="journal article" date="2018" name="Nat. Biotechnol.">
        <title>A standardized bacterial taxonomy based on genome phylogeny substantially revises the tree of life.</title>
        <authorList>
            <person name="Parks D.H."/>
            <person name="Chuvochina M."/>
            <person name="Waite D.W."/>
            <person name="Rinke C."/>
            <person name="Skarshewski A."/>
            <person name="Chaumeil P.A."/>
            <person name="Hugenholtz P."/>
        </authorList>
    </citation>
    <scope>NUCLEOTIDE SEQUENCE [LARGE SCALE GENOMIC DNA]</scope>
    <source>
        <strain evidence="3">UBA8844</strain>
    </source>
</reference>
<protein>
    <submittedName>
        <fullName evidence="3">Alcohol dehydrogenase</fullName>
    </submittedName>
</protein>
<keyword evidence="1" id="KW-0521">NADP</keyword>
<evidence type="ECO:0000313" key="3">
    <source>
        <dbReference type="EMBL" id="HCT58555.1"/>
    </source>
</evidence>
<evidence type="ECO:0000259" key="2">
    <source>
        <dbReference type="SMART" id="SM00829"/>
    </source>
</evidence>
<accession>A0A3D4VBS1</accession>
<evidence type="ECO:0000256" key="1">
    <source>
        <dbReference type="ARBA" id="ARBA00022857"/>
    </source>
</evidence>
<dbReference type="Proteomes" id="UP000264071">
    <property type="component" value="Unassembled WGS sequence"/>
</dbReference>
<sequence length="345" mass="37232">MRALTFSAFGGPEQLVVRDVREPTVTSADAVRVRIQAAALNRLDLWALSGIPGSRIIPGWPLGSDGAGIVESVGSAVTSVKVGDRVIINPGVLDRNCRCEYCRDGDQPLCLTYGILGEHLPGTLAEFVVVPAANLRTIPDWIPWDIAAAFPLATLTAWRMIVTRAKVRPGDQVLVWGIGGGVALAALQIAKHIGATVWVTSGSPHKLERAQFLGADHLLDHREADLGKRIRERTGKRGVDVVIDSVGEATWPQSLIALGKRGRLVTCGGTSGPMVQVDVRRMFWNQWSLMGSTMGNDAEFDAMTEFFRHGSLQPPVDSVWTLEQAPLAYERLASGAQFGKVVVTL</sequence>
<proteinExistence type="predicted"/>